<accession>A0A848F7X1</accession>
<gene>
    <name evidence="2" type="ORF">HHL10_07490</name>
</gene>
<name>A0A848F7X1_9BURK</name>
<keyword evidence="3" id="KW-1185">Reference proteome</keyword>
<dbReference type="Proteomes" id="UP000574067">
    <property type="component" value="Unassembled WGS sequence"/>
</dbReference>
<sequence>MAERDLDRLLRHMAPQLHPQTWVYVCLPDGHVPEGLELICTFREEEGLTLIVEQEAAERAGLPFTFESRRVTLTVHSALEAVGFLAAVSARLAAAGISCNAVAGYHHGHLFVPAARADKALAVLAAGC</sequence>
<comment type="caution">
    <text evidence="2">The sequence shown here is derived from an EMBL/GenBank/DDBJ whole genome shotgun (WGS) entry which is preliminary data.</text>
</comment>
<reference evidence="2 3" key="1">
    <citation type="submission" date="2020-04" db="EMBL/GenBank/DDBJ databases">
        <title>Azohydromonas sp. isolated from soil.</title>
        <authorList>
            <person name="Dahal R.H."/>
        </authorList>
    </citation>
    <scope>NUCLEOTIDE SEQUENCE [LARGE SCALE GENOMIC DNA]</scope>
    <source>
        <strain evidence="2 3">G-1-1-14</strain>
    </source>
</reference>
<organism evidence="2 3">
    <name type="scientific">Azohydromonas caseinilytica</name>
    <dbReference type="NCBI Taxonomy" id="2728836"/>
    <lineage>
        <taxon>Bacteria</taxon>
        <taxon>Pseudomonadati</taxon>
        <taxon>Pseudomonadota</taxon>
        <taxon>Betaproteobacteria</taxon>
        <taxon>Burkholderiales</taxon>
        <taxon>Sphaerotilaceae</taxon>
        <taxon>Azohydromonas</taxon>
    </lineage>
</organism>
<dbReference type="PANTHER" id="PTHR39199">
    <property type="entry name" value="BLR5128 PROTEIN"/>
    <property type="match status" value="1"/>
</dbReference>
<dbReference type="InterPro" id="IPR045865">
    <property type="entry name" value="ACT-like_dom_sf"/>
</dbReference>
<evidence type="ECO:0000313" key="3">
    <source>
        <dbReference type="Proteomes" id="UP000574067"/>
    </source>
</evidence>
<dbReference type="InterPro" id="IPR018717">
    <property type="entry name" value="DUF2241"/>
</dbReference>
<dbReference type="Gene3D" id="3.30.2130.10">
    <property type="entry name" value="VC0802-like"/>
    <property type="match status" value="1"/>
</dbReference>
<protein>
    <submittedName>
        <fullName evidence="2">ACT domain-containing protein</fullName>
    </submittedName>
</protein>
<dbReference type="Pfam" id="PF10000">
    <property type="entry name" value="ACT_3"/>
    <property type="match status" value="1"/>
</dbReference>
<dbReference type="AlphaFoldDB" id="A0A848F7X1"/>
<dbReference type="PANTHER" id="PTHR39199:SF1">
    <property type="entry name" value="BLR5128 PROTEIN"/>
    <property type="match status" value="1"/>
</dbReference>
<feature type="domain" description="DUF2241" evidence="1">
    <location>
        <begin position="2"/>
        <end position="69"/>
    </location>
</feature>
<evidence type="ECO:0000259" key="1">
    <source>
        <dbReference type="Pfam" id="PF10000"/>
    </source>
</evidence>
<evidence type="ECO:0000313" key="2">
    <source>
        <dbReference type="EMBL" id="NML14815.1"/>
    </source>
</evidence>
<dbReference type="EMBL" id="JABBFW010000004">
    <property type="protein sequence ID" value="NML14815.1"/>
    <property type="molecule type" value="Genomic_DNA"/>
</dbReference>
<proteinExistence type="predicted"/>
<dbReference type="SUPFAM" id="SSF55021">
    <property type="entry name" value="ACT-like"/>
    <property type="match status" value="2"/>
</dbReference>
<dbReference type="RefSeq" id="WP_169159729.1">
    <property type="nucleotide sequence ID" value="NZ_JABBFW010000004.1"/>
</dbReference>